<dbReference type="Proteomes" id="UP000596902">
    <property type="component" value="Unassembled WGS sequence"/>
</dbReference>
<dbReference type="AlphaFoldDB" id="A0A8H7AYK6"/>
<evidence type="ECO:0000256" key="1">
    <source>
        <dbReference type="SAM" id="MobiDB-lite"/>
    </source>
</evidence>
<dbReference type="GeneID" id="62205931"/>
<keyword evidence="3" id="KW-1185">Reference proteome</keyword>
<feature type="region of interest" description="Disordered" evidence="1">
    <location>
        <begin position="27"/>
        <end position="46"/>
    </location>
</feature>
<accession>A0A8H7AYK6</accession>
<gene>
    <name evidence="2" type="ORF">GT037_007706</name>
</gene>
<protein>
    <submittedName>
        <fullName evidence="2">Uncharacterized protein</fullName>
    </submittedName>
</protein>
<evidence type="ECO:0000313" key="2">
    <source>
        <dbReference type="EMBL" id="KAF7673940.1"/>
    </source>
</evidence>
<sequence length="240" mass="26510">MGHLLTHNSWTMSVALSRKRSRLTIDEDEDEVQHRREPSPTLPALGDALKRSKTQCELEELDMISPEEAWSVDVDAILASNTLATLPSSELEAHNNWARYSKQESIIVLCVQGNVQIHYELLCSALPDLYTLSPSLQALVLCHDPSTHRLSSSAPFSLPVIQAATPSNNHFVRLGLLHPLGGGKFPLDALVVLDKQSRRRLVLPFGWGAGKHADTPAGRNIQMRLMGLLESCVATLVREQ</sequence>
<dbReference type="RefSeq" id="XP_038784254.1">
    <property type="nucleotide sequence ID" value="XM_038932753.1"/>
</dbReference>
<reference evidence="2" key="1">
    <citation type="submission" date="2020-01" db="EMBL/GenBank/DDBJ databases">
        <authorList>
            <person name="Feng Z.H.Z."/>
        </authorList>
    </citation>
    <scope>NUCLEOTIDE SEQUENCE</scope>
    <source>
        <strain evidence="2">CBS107.38</strain>
    </source>
</reference>
<proteinExistence type="predicted"/>
<dbReference type="EMBL" id="JAAABM010000011">
    <property type="protein sequence ID" value="KAF7673940.1"/>
    <property type="molecule type" value="Genomic_DNA"/>
</dbReference>
<evidence type="ECO:0000313" key="3">
    <source>
        <dbReference type="Proteomes" id="UP000596902"/>
    </source>
</evidence>
<reference evidence="2" key="2">
    <citation type="submission" date="2020-08" db="EMBL/GenBank/DDBJ databases">
        <title>Draft Genome Sequence of Cumin Blight Pathogen Alternaria burnsii.</title>
        <authorList>
            <person name="Feng Z."/>
        </authorList>
    </citation>
    <scope>NUCLEOTIDE SEQUENCE</scope>
    <source>
        <strain evidence="2">CBS107.38</strain>
    </source>
</reference>
<name>A0A8H7AYK6_9PLEO</name>
<comment type="caution">
    <text evidence="2">The sequence shown here is derived from an EMBL/GenBank/DDBJ whole genome shotgun (WGS) entry which is preliminary data.</text>
</comment>
<organism evidence="2 3">
    <name type="scientific">Alternaria burnsii</name>
    <dbReference type="NCBI Taxonomy" id="1187904"/>
    <lineage>
        <taxon>Eukaryota</taxon>
        <taxon>Fungi</taxon>
        <taxon>Dikarya</taxon>
        <taxon>Ascomycota</taxon>
        <taxon>Pezizomycotina</taxon>
        <taxon>Dothideomycetes</taxon>
        <taxon>Pleosporomycetidae</taxon>
        <taxon>Pleosporales</taxon>
        <taxon>Pleosporineae</taxon>
        <taxon>Pleosporaceae</taxon>
        <taxon>Alternaria</taxon>
        <taxon>Alternaria sect. Alternaria</taxon>
    </lineage>
</organism>